<keyword evidence="1" id="KW-0472">Membrane</keyword>
<accession>A0A2H0V3U4</accession>
<reference evidence="3" key="1">
    <citation type="submission" date="2017-09" db="EMBL/GenBank/DDBJ databases">
        <title>Depth-based differentiation of microbial function through sediment-hosted aquifers and enrichment of novel symbionts in the deep terrestrial subsurface.</title>
        <authorList>
            <person name="Probst A.J."/>
            <person name="Ladd B."/>
            <person name="Jarett J.K."/>
            <person name="Geller-Mcgrath D.E."/>
            <person name="Sieber C.M.K."/>
            <person name="Emerson J.B."/>
            <person name="Anantharaman K."/>
            <person name="Thomas B.C."/>
            <person name="Malmstrom R."/>
            <person name="Stieglmeier M."/>
            <person name="Klingl A."/>
            <person name="Woyke T."/>
            <person name="Ryan C.M."/>
            <person name="Banfield J.F."/>
        </authorList>
    </citation>
    <scope>NUCLEOTIDE SEQUENCE [LARGE SCALE GENOMIC DNA]</scope>
</reference>
<dbReference type="Proteomes" id="UP000229901">
    <property type="component" value="Unassembled WGS sequence"/>
</dbReference>
<sequence length="150" mass="16753">MGLFEKSVRIIFSAVIFSVILQVVHAIGSFVAMDLYDYPGVKNFWFGFWVPDGNVLPLKFYFYSIIFSLVTGLVLSLIFLYIRPAIMATGFLKQGLVYGLILFLVSDVTITLNLALTLDLPVTLLVVWMYENLVTYLIAGVGTAGILRRA</sequence>
<keyword evidence="1" id="KW-0812">Transmembrane</keyword>
<evidence type="ECO:0000256" key="1">
    <source>
        <dbReference type="SAM" id="Phobius"/>
    </source>
</evidence>
<name>A0A2H0V3U4_9BACT</name>
<dbReference type="EMBL" id="PFAP01000037">
    <property type="protein sequence ID" value="PIR93763.1"/>
    <property type="molecule type" value="Genomic_DNA"/>
</dbReference>
<keyword evidence="1" id="KW-1133">Transmembrane helix</keyword>
<evidence type="ECO:0000313" key="3">
    <source>
        <dbReference type="Proteomes" id="UP000229901"/>
    </source>
</evidence>
<gene>
    <name evidence="2" type="ORF">COT97_04850</name>
</gene>
<feature type="transmembrane region" description="Helical" evidence="1">
    <location>
        <begin position="95"/>
        <end position="116"/>
    </location>
</feature>
<proteinExistence type="predicted"/>
<feature type="transmembrane region" description="Helical" evidence="1">
    <location>
        <begin position="60"/>
        <end position="83"/>
    </location>
</feature>
<dbReference type="AlphaFoldDB" id="A0A2H0V3U4"/>
<comment type="caution">
    <text evidence="2">The sequence shown here is derived from an EMBL/GenBank/DDBJ whole genome shotgun (WGS) entry which is preliminary data.</text>
</comment>
<feature type="transmembrane region" description="Helical" evidence="1">
    <location>
        <begin position="128"/>
        <end position="147"/>
    </location>
</feature>
<protein>
    <submittedName>
        <fullName evidence="2">Uncharacterized protein</fullName>
    </submittedName>
</protein>
<organism evidence="2 3">
    <name type="scientific">Candidatus Falkowbacteria bacterium CG10_big_fil_rev_8_21_14_0_10_39_11</name>
    <dbReference type="NCBI Taxonomy" id="1974565"/>
    <lineage>
        <taxon>Bacteria</taxon>
        <taxon>Candidatus Falkowiibacteriota</taxon>
    </lineage>
</organism>
<evidence type="ECO:0000313" key="2">
    <source>
        <dbReference type="EMBL" id="PIR93763.1"/>
    </source>
</evidence>